<comment type="caution">
    <text evidence="3">The sequence shown here is derived from an EMBL/GenBank/DDBJ whole genome shotgun (WGS) entry which is preliminary data.</text>
</comment>
<evidence type="ECO:0000313" key="4">
    <source>
        <dbReference type="Proteomes" id="UP000007350"/>
    </source>
</evidence>
<gene>
    <name evidence="3" type="ORF">MOQ_006165</name>
</gene>
<dbReference type="AlphaFoldDB" id="K2M570"/>
<name>K2M570_TRYCR</name>
<feature type="region of interest" description="Disordered" evidence="1">
    <location>
        <begin position="922"/>
        <end position="950"/>
    </location>
</feature>
<feature type="compositionally biased region" description="Polar residues" evidence="1">
    <location>
        <begin position="934"/>
        <end position="943"/>
    </location>
</feature>
<dbReference type="Proteomes" id="UP000007350">
    <property type="component" value="Unassembled WGS sequence"/>
</dbReference>
<evidence type="ECO:0000259" key="2">
    <source>
        <dbReference type="Pfam" id="PF00849"/>
    </source>
</evidence>
<dbReference type="PANTHER" id="PTHR21600:SF77">
    <property type="entry name" value="PSEUDOURIDYLATE SYNTHASE PROTEIN, PUTATIVE-RELATED"/>
    <property type="match status" value="1"/>
</dbReference>
<dbReference type="InterPro" id="IPR050188">
    <property type="entry name" value="RluA_PseudoU_synthase"/>
</dbReference>
<dbReference type="OrthoDB" id="418349at2759"/>
<dbReference type="PANTHER" id="PTHR21600">
    <property type="entry name" value="MITOCHONDRIAL RNA PSEUDOURIDINE SYNTHASE"/>
    <property type="match status" value="1"/>
</dbReference>
<evidence type="ECO:0000313" key="3">
    <source>
        <dbReference type="EMBL" id="EKF30033.1"/>
    </source>
</evidence>
<protein>
    <submittedName>
        <fullName evidence="3">RNA pseudouridylate synthase, putative</fullName>
    </submittedName>
</protein>
<dbReference type="InterPro" id="IPR006145">
    <property type="entry name" value="PsdUridine_synth_RsuA/RluA"/>
</dbReference>
<feature type="domain" description="Pseudouridine synthase RsuA/RluA-like" evidence="2">
    <location>
        <begin position="966"/>
        <end position="1146"/>
    </location>
</feature>
<dbReference type="EMBL" id="AHKC01012489">
    <property type="protein sequence ID" value="EKF30033.1"/>
    <property type="molecule type" value="Genomic_DNA"/>
</dbReference>
<dbReference type="SUPFAM" id="SSF55120">
    <property type="entry name" value="Pseudouridine synthase"/>
    <property type="match status" value="1"/>
</dbReference>
<reference evidence="3 4" key="1">
    <citation type="journal article" date="2012" name="BMC Genomics">
        <title>Comparative genomic analysis of human infective Trypanosoma cruzi lineages with the bat-restricted subspecies T. cruzi marinkellei.</title>
        <authorList>
            <person name="Franzen O."/>
            <person name="Talavera-Lopez C."/>
            <person name="Ochaya S."/>
            <person name="Butler C.E."/>
            <person name="Messenger L.A."/>
            <person name="Lewis M.D."/>
            <person name="Llewellyn M.S."/>
            <person name="Marinkelle C.J."/>
            <person name="Tyler K.M."/>
            <person name="Miles M.A."/>
            <person name="Andersson B."/>
        </authorList>
    </citation>
    <scope>NUCLEOTIDE SEQUENCE [LARGE SCALE GENOMIC DNA]</scope>
    <source>
        <strain evidence="3 4">B7</strain>
    </source>
</reference>
<dbReference type="Pfam" id="PF00849">
    <property type="entry name" value="PseudoU_synth_2"/>
    <property type="match status" value="1"/>
</dbReference>
<sequence length="1238" mass="140149">MAHGKSLRTVGSQSTVPRKYVRAVRRGMWNLWRHHPGTYAPHGQHLMLDEALRYAAAFQERSARRWAEAALGLAQSQRIPEPCVGEKGAVGSGSFPTLQQLASLNEEKEEEEEKKKKQNFPTFFERQQARLHVALQQWVFYSGFRCSQAEFMVRQSKVSKTLLLSPSRVISSSRSNTEGARCLEASVRRRGARAYVDLLVRHKLSMQKEEEWTTLCELCGYMGKRQQIKVDGRGSFQVVTLPFLRSSNPLTSWERSLAVLSWAMQFRNHKQQSTHHQQHCEHISSTDISDVLQQYAQHFGERTQVPVLTHNDDGESTLVLGNAAEQAVVARLQQWWVAAREAEKQNPRLAEMCGLDRTGRDRIHVEGRKVTLTSSNAASAGVDTVFPELLFQGRWEDVLHHIQRVAADSLRRYEPSAERQRDGEEGCEDKGLIGQDVAGVSGEVQEERRVAIGDAAPSPSIVTEDVFVMFFNRPRPILIKSKLWVHTTASRLGRIPRAFLTADETPAEKELLYQPPTAGLRSRRLTIDERHRKEQRRCTDKSPSPALLELRRKMWIHFQLPKHVAHSLVRFEGVGASMLPYLYRSPAKELAPWLLVGIIAAIAQRQQFEGIHEALHQVRMQTLYTLFLPVPYYAAFQEYCAELIIQLGNLLAPPEVLRVAVRSIFCPPSFCHFYDTLKGRRIPMETACRKFWWGSLEDALDAEAKKVTCPSFFQSTVNKWERLRGDLDTMREFFMCKAASLRNYHVSTWIESCSKVETLAGLLDILVQEINVYGPPLLSPEAAAALLTAVLILHSTAGGENKVPASTDTLRSLGVVYFVVPADRVFAAAPYFKGIYHERYITSTPLDWTVGWDGAEALLVGRSIRRTTKYPTTTKEAFFRVDYGQRGSHDENYFPKVTFRVPEIRLRLMAVDLVGAARYFEDQEQQSEKDENRMTTTTTTAPSQVKGMMPDSKPEIVARHLPFGAIAVNKPAGMSTTLHVAYPHLIQFLARCVPWKGVDIPVLFQHGLVNRIDVGTSGLVLVTDTENSLVATRRASVVDRRVEKTYRALVLHCPPPESRAGSEEFWYLNPKGVITWNVFANGADFSLQFAAHDPERKRGLPPAFMDRRPATTVYRVLNYYPSSGVYDVEVQLRSGRRHQIRQHFAQICHPLVGDGRYHERARSMGEQMGLYRPALHASRITLLPTSLDPATDAVDDASCTRTENSEKTVVECPLPDDMRRALLWLQEKEEKGKGTDHV</sequence>
<accession>K2M570</accession>
<keyword evidence="4" id="KW-1185">Reference proteome</keyword>
<evidence type="ECO:0000256" key="1">
    <source>
        <dbReference type="SAM" id="MobiDB-lite"/>
    </source>
</evidence>
<dbReference type="Gene3D" id="3.30.2350.10">
    <property type="entry name" value="Pseudouridine synthase"/>
    <property type="match status" value="1"/>
</dbReference>
<dbReference type="CDD" id="cd02869">
    <property type="entry name" value="PseudoU_synth_RluA_like"/>
    <property type="match status" value="1"/>
</dbReference>
<dbReference type="GO" id="GO:0003723">
    <property type="term" value="F:RNA binding"/>
    <property type="evidence" value="ECO:0007669"/>
    <property type="project" value="InterPro"/>
</dbReference>
<dbReference type="InterPro" id="IPR020103">
    <property type="entry name" value="PsdUridine_synth_cat_dom_sf"/>
</dbReference>
<dbReference type="GO" id="GO:0009982">
    <property type="term" value="F:pseudouridine synthase activity"/>
    <property type="evidence" value="ECO:0007669"/>
    <property type="project" value="InterPro"/>
</dbReference>
<dbReference type="GO" id="GO:0000455">
    <property type="term" value="P:enzyme-directed rRNA pseudouridine synthesis"/>
    <property type="evidence" value="ECO:0007669"/>
    <property type="project" value="TreeGrafter"/>
</dbReference>
<proteinExistence type="predicted"/>
<organism evidence="3 4">
    <name type="scientific">Trypanosoma cruzi marinkellei</name>
    <dbReference type="NCBI Taxonomy" id="85056"/>
    <lineage>
        <taxon>Eukaryota</taxon>
        <taxon>Discoba</taxon>
        <taxon>Euglenozoa</taxon>
        <taxon>Kinetoplastea</taxon>
        <taxon>Metakinetoplastina</taxon>
        <taxon>Trypanosomatida</taxon>
        <taxon>Trypanosomatidae</taxon>
        <taxon>Trypanosoma</taxon>
        <taxon>Schizotrypanum</taxon>
    </lineage>
</organism>